<organism evidence="1 2">
    <name type="scientific">Pseudosulfitobacter pseudonitzschiae</name>
    <dbReference type="NCBI Taxonomy" id="1402135"/>
    <lineage>
        <taxon>Bacteria</taxon>
        <taxon>Pseudomonadati</taxon>
        <taxon>Pseudomonadota</taxon>
        <taxon>Alphaproteobacteria</taxon>
        <taxon>Rhodobacterales</taxon>
        <taxon>Roseobacteraceae</taxon>
        <taxon>Pseudosulfitobacter</taxon>
    </lineage>
</organism>
<dbReference type="Proteomes" id="UP000199754">
    <property type="component" value="Plasmid pSMR1-5"/>
</dbReference>
<gene>
    <name evidence="1" type="ORF">SULPSESMR1_03789</name>
</gene>
<geneLocation type="plasmid" evidence="1 2">
    <name>pSMR1-5</name>
</geneLocation>
<reference evidence="1 2" key="1">
    <citation type="submission" date="2017-07" db="EMBL/GenBank/DDBJ databases">
        <title>Genome Sequence of Sulfitobacter pseudonitzschiae Strain SMR1 Isolated from a culture of the Diatom Skeletonema marinoi.</title>
        <authorList>
            <person name="Topel M."/>
            <person name="Pinder M.I.M."/>
            <person name="Johansson O.N."/>
            <person name="Kourtchenko O."/>
            <person name="Godhe A."/>
            <person name="Clarke A.K."/>
        </authorList>
    </citation>
    <scope>NUCLEOTIDE SEQUENCE [LARGE SCALE GENOMIC DNA]</scope>
    <source>
        <strain evidence="1 2">SMR1</strain>
        <plasmid evidence="1 2">pSMR1-5</plasmid>
    </source>
</reference>
<sequence length="128" mass="14330">MKPADEDRIAANLAKIMAMICIRNSRLEDLHAGTVPTTRTGDYSDVLVIDAEGREIPWLEAAHIDDAQMASLMRDIVNRLFTFHMKSDDPGFREDLDRWMAVAGKWDDPVLDQAFLDAVASLKSSPNN</sequence>
<evidence type="ECO:0000313" key="2">
    <source>
        <dbReference type="Proteomes" id="UP000199754"/>
    </source>
</evidence>
<dbReference type="EMBL" id="CP022420">
    <property type="protein sequence ID" value="ASM75587.1"/>
    <property type="molecule type" value="Genomic_DNA"/>
</dbReference>
<dbReference type="KEGG" id="spse:SULPSESMR1_03789"/>
<dbReference type="RefSeq" id="WP_089423542.1">
    <property type="nucleotide sequence ID" value="NZ_CP022420.1"/>
</dbReference>
<keyword evidence="1" id="KW-0614">Plasmid</keyword>
<dbReference type="AlphaFoldDB" id="A0A221K9P7"/>
<keyword evidence="2" id="KW-1185">Reference proteome</keyword>
<dbReference type="OrthoDB" id="7190444at2"/>
<proteinExistence type="predicted"/>
<protein>
    <submittedName>
        <fullName evidence="1">Uncharacterized protein</fullName>
    </submittedName>
</protein>
<evidence type="ECO:0000313" key="1">
    <source>
        <dbReference type="EMBL" id="ASM75587.1"/>
    </source>
</evidence>
<name>A0A221K9P7_9RHOB</name>
<accession>A0A221K9P7</accession>